<sequence>MSKKKRDREKKKNLEIKNLEKESADGSFDTKMKDIEEEVHPKIINENTSMCSGESTVTEAVKGEVERPKIGEQKTAEKPLMKNAQRKISKFSKGKDKTIKAKHGKMDKIEDNKIIKSDVELKQTNELTLFEENNEVFLYINFPIQFVLIQFRWLH</sequence>
<dbReference type="WBParaSite" id="Minc3s09951g43666">
    <property type="protein sequence ID" value="Minc3s09951g43666"/>
    <property type="gene ID" value="Minc3s09951g43666"/>
</dbReference>
<dbReference type="Proteomes" id="UP000887563">
    <property type="component" value="Unplaced"/>
</dbReference>
<dbReference type="AlphaFoldDB" id="A0A914P075"/>
<evidence type="ECO:0000313" key="3">
    <source>
        <dbReference type="WBParaSite" id="Minc3s09951g43666"/>
    </source>
</evidence>
<proteinExistence type="predicted"/>
<keyword evidence="2" id="KW-1185">Reference proteome</keyword>
<reference evidence="3" key="1">
    <citation type="submission" date="2022-11" db="UniProtKB">
        <authorList>
            <consortium name="WormBaseParasite"/>
        </authorList>
    </citation>
    <scope>IDENTIFICATION</scope>
</reference>
<evidence type="ECO:0000256" key="1">
    <source>
        <dbReference type="SAM" id="MobiDB-lite"/>
    </source>
</evidence>
<feature type="region of interest" description="Disordered" evidence="1">
    <location>
        <begin position="1"/>
        <end position="31"/>
    </location>
</feature>
<evidence type="ECO:0000313" key="2">
    <source>
        <dbReference type="Proteomes" id="UP000887563"/>
    </source>
</evidence>
<name>A0A914P075_MELIC</name>
<protein>
    <submittedName>
        <fullName evidence="3">Candidate secreted effector</fullName>
    </submittedName>
</protein>
<feature type="compositionally biased region" description="Basic and acidic residues" evidence="1">
    <location>
        <begin position="10"/>
        <end position="31"/>
    </location>
</feature>
<organism evidence="2 3">
    <name type="scientific">Meloidogyne incognita</name>
    <name type="common">Southern root-knot nematode worm</name>
    <name type="synonym">Oxyuris incognita</name>
    <dbReference type="NCBI Taxonomy" id="6306"/>
    <lineage>
        <taxon>Eukaryota</taxon>
        <taxon>Metazoa</taxon>
        <taxon>Ecdysozoa</taxon>
        <taxon>Nematoda</taxon>
        <taxon>Chromadorea</taxon>
        <taxon>Rhabditida</taxon>
        <taxon>Tylenchina</taxon>
        <taxon>Tylenchomorpha</taxon>
        <taxon>Tylenchoidea</taxon>
        <taxon>Meloidogynidae</taxon>
        <taxon>Meloidogyninae</taxon>
        <taxon>Meloidogyne</taxon>
        <taxon>Meloidogyne incognita group</taxon>
    </lineage>
</organism>
<accession>A0A914P075</accession>